<dbReference type="Gene3D" id="3.40.630.30">
    <property type="match status" value="1"/>
</dbReference>
<dbReference type="InterPro" id="IPR000182">
    <property type="entry name" value="GNAT_dom"/>
</dbReference>
<dbReference type="PANTHER" id="PTHR43877:SF2">
    <property type="entry name" value="AMINOALKYLPHOSPHONATE N-ACETYLTRANSFERASE-RELATED"/>
    <property type="match status" value="1"/>
</dbReference>
<dbReference type="Pfam" id="PF00583">
    <property type="entry name" value="Acetyltransf_1"/>
    <property type="match status" value="1"/>
</dbReference>
<comment type="caution">
    <text evidence="4">The sequence shown here is derived from an EMBL/GenBank/DDBJ whole genome shotgun (WGS) entry which is preliminary data.</text>
</comment>
<organism evidence="4 5">
    <name type="scientific">Candidatus Sphingobacterium stercoripullorum</name>
    <dbReference type="NCBI Taxonomy" id="2838759"/>
    <lineage>
        <taxon>Bacteria</taxon>
        <taxon>Pseudomonadati</taxon>
        <taxon>Bacteroidota</taxon>
        <taxon>Sphingobacteriia</taxon>
        <taxon>Sphingobacteriales</taxon>
        <taxon>Sphingobacteriaceae</taxon>
        <taxon>Sphingobacterium</taxon>
    </lineage>
</organism>
<dbReference type="AlphaFoldDB" id="A0A9D2AXN5"/>
<dbReference type="EMBL" id="DXEZ01000045">
    <property type="protein sequence ID" value="HIX53693.1"/>
    <property type="molecule type" value="Genomic_DNA"/>
</dbReference>
<keyword evidence="2" id="KW-0012">Acyltransferase</keyword>
<dbReference type="InterPro" id="IPR016181">
    <property type="entry name" value="Acyl_CoA_acyltransferase"/>
</dbReference>
<dbReference type="CDD" id="cd04301">
    <property type="entry name" value="NAT_SF"/>
    <property type="match status" value="1"/>
</dbReference>
<evidence type="ECO:0000256" key="2">
    <source>
        <dbReference type="ARBA" id="ARBA00023315"/>
    </source>
</evidence>
<dbReference type="GO" id="GO:0016747">
    <property type="term" value="F:acyltransferase activity, transferring groups other than amino-acyl groups"/>
    <property type="evidence" value="ECO:0007669"/>
    <property type="project" value="InterPro"/>
</dbReference>
<dbReference type="PANTHER" id="PTHR43877">
    <property type="entry name" value="AMINOALKYLPHOSPHONATE N-ACETYLTRANSFERASE-RELATED-RELATED"/>
    <property type="match status" value="1"/>
</dbReference>
<name>A0A9D2AXN5_9SPHI</name>
<evidence type="ECO:0000256" key="1">
    <source>
        <dbReference type="ARBA" id="ARBA00022679"/>
    </source>
</evidence>
<evidence type="ECO:0000259" key="3">
    <source>
        <dbReference type="PROSITE" id="PS51186"/>
    </source>
</evidence>
<sequence>MVERNVLNIRMTPVNDSGLEKIKYLAYKIWPEVYIPIIGEKQVEFMLSERFNKASLQKARKAGEEFYVLEIDSVAVGFLGLRQVEPEKIRIEKWYLTKEVRGKGLGKSSFLKVREIAGARGVKKIELNVHRSNPAFHFYRTLGFQVSQEVDIPYFEFVLTDFVMEYNLDLA</sequence>
<accession>A0A9D2AXN5</accession>
<dbReference type="Proteomes" id="UP000824156">
    <property type="component" value="Unassembled WGS sequence"/>
</dbReference>
<evidence type="ECO:0000313" key="5">
    <source>
        <dbReference type="Proteomes" id="UP000824156"/>
    </source>
</evidence>
<keyword evidence="1" id="KW-0808">Transferase</keyword>
<feature type="domain" description="N-acetyltransferase" evidence="3">
    <location>
        <begin position="9"/>
        <end position="169"/>
    </location>
</feature>
<reference evidence="4" key="2">
    <citation type="submission" date="2021-04" db="EMBL/GenBank/DDBJ databases">
        <authorList>
            <person name="Gilroy R."/>
        </authorList>
    </citation>
    <scope>NUCLEOTIDE SEQUENCE</scope>
    <source>
        <strain evidence="4">1719</strain>
    </source>
</reference>
<dbReference type="InterPro" id="IPR050832">
    <property type="entry name" value="Bact_Acetyltransf"/>
</dbReference>
<dbReference type="SUPFAM" id="SSF55729">
    <property type="entry name" value="Acyl-CoA N-acyltransferases (Nat)"/>
    <property type="match status" value="1"/>
</dbReference>
<gene>
    <name evidence="4" type="ORF">H9853_01600</name>
</gene>
<evidence type="ECO:0000313" key="4">
    <source>
        <dbReference type="EMBL" id="HIX53693.1"/>
    </source>
</evidence>
<reference evidence="4" key="1">
    <citation type="journal article" date="2021" name="PeerJ">
        <title>Extensive microbial diversity within the chicken gut microbiome revealed by metagenomics and culture.</title>
        <authorList>
            <person name="Gilroy R."/>
            <person name="Ravi A."/>
            <person name="Getino M."/>
            <person name="Pursley I."/>
            <person name="Horton D.L."/>
            <person name="Alikhan N.F."/>
            <person name="Baker D."/>
            <person name="Gharbi K."/>
            <person name="Hall N."/>
            <person name="Watson M."/>
            <person name="Adriaenssens E.M."/>
            <person name="Foster-Nyarko E."/>
            <person name="Jarju S."/>
            <person name="Secka A."/>
            <person name="Antonio M."/>
            <person name="Oren A."/>
            <person name="Chaudhuri R.R."/>
            <person name="La Ragione R."/>
            <person name="Hildebrand F."/>
            <person name="Pallen M.J."/>
        </authorList>
    </citation>
    <scope>NUCLEOTIDE SEQUENCE</scope>
    <source>
        <strain evidence="4">1719</strain>
    </source>
</reference>
<protein>
    <submittedName>
        <fullName evidence="4">GNAT family N-acetyltransferase</fullName>
    </submittedName>
</protein>
<proteinExistence type="predicted"/>
<dbReference type="PROSITE" id="PS51186">
    <property type="entry name" value="GNAT"/>
    <property type="match status" value="1"/>
</dbReference>